<dbReference type="Proteomes" id="UP000199474">
    <property type="component" value="Unassembled WGS sequence"/>
</dbReference>
<dbReference type="STRING" id="640948.SAMN05216238_107173"/>
<keyword evidence="1" id="KW-0812">Transmembrane</keyword>
<dbReference type="AlphaFoldDB" id="A0A1I1XA35"/>
<keyword evidence="1" id="KW-0472">Membrane</keyword>
<evidence type="ECO:0000313" key="2">
    <source>
        <dbReference type="EMBL" id="SFE04254.1"/>
    </source>
</evidence>
<dbReference type="RefSeq" id="WP_090085405.1">
    <property type="nucleotide sequence ID" value="NZ_FOMR01000007.1"/>
</dbReference>
<keyword evidence="3" id="KW-1185">Reference proteome</keyword>
<keyword evidence="1" id="KW-1133">Transmembrane helix</keyword>
<reference evidence="3" key="1">
    <citation type="submission" date="2016-10" db="EMBL/GenBank/DDBJ databases">
        <authorList>
            <person name="Varghese N."/>
            <person name="Submissions S."/>
        </authorList>
    </citation>
    <scope>NUCLEOTIDE SEQUENCE [LARGE SCALE GENOMIC DNA]</scope>
    <source>
        <strain evidence="3">DSM 22530</strain>
    </source>
</reference>
<feature type="transmembrane region" description="Helical" evidence="1">
    <location>
        <begin position="12"/>
        <end position="34"/>
    </location>
</feature>
<evidence type="ECO:0000256" key="1">
    <source>
        <dbReference type="SAM" id="Phobius"/>
    </source>
</evidence>
<evidence type="ECO:0000313" key="3">
    <source>
        <dbReference type="Proteomes" id="UP000199474"/>
    </source>
</evidence>
<name>A0A1I1XA35_9BACI</name>
<organism evidence="2 3">
    <name type="scientific">Lentibacillus persicus</name>
    <dbReference type="NCBI Taxonomy" id="640948"/>
    <lineage>
        <taxon>Bacteria</taxon>
        <taxon>Bacillati</taxon>
        <taxon>Bacillota</taxon>
        <taxon>Bacilli</taxon>
        <taxon>Bacillales</taxon>
        <taxon>Bacillaceae</taxon>
        <taxon>Lentibacillus</taxon>
    </lineage>
</organism>
<proteinExistence type="predicted"/>
<dbReference type="OrthoDB" id="2439508at2"/>
<gene>
    <name evidence="2" type="ORF">SAMN05216238_107173</name>
</gene>
<dbReference type="EMBL" id="FOMR01000007">
    <property type="protein sequence ID" value="SFE04254.1"/>
    <property type="molecule type" value="Genomic_DNA"/>
</dbReference>
<protein>
    <submittedName>
        <fullName evidence="2">Uncharacterized protein</fullName>
    </submittedName>
</protein>
<sequence length="63" mass="7107">MGGFGMGLIMNLIFFAAMLYIAYLIISVAVRHGIDNSELGKLLKQKHGHQEEKFQPKDDLDKD</sequence>
<accession>A0A1I1XA35</accession>